<dbReference type="GO" id="GO:0008233">
    <property type="term" value="F:peptidase activity"/>
    <property type="evidence" value="ECO:0007669"/>
    <property type="project" value="UniProtKB-KW"/>
</dbReference>
<evidence type="ECO:0000313" key="1">
    <source>
        <dbReference type="EMBL" id="PZX39508.1"/>
    </source>
</evidence>
<dbReference type="Proteomes" id="UP000249364">
    <property type="component" value="Unassembled WGS sequence"/>
</dbReference>
<proteinExistence type="predicted"/>
<name>A0A2W7PTH4_9RHOB</name>
<dbReference type="InterPro" id="IPR029045">
    <property type="entry name" value="ClpP/crotonase-like_dom_sf"/>
</dbReference>
<keyword evidence="1" id="KW-0645">Protease</keyword>
<dbReference type="EMBL" id="QKZQ01000013">
    <property type="protein sequence ID" value="PZX39508.1"/>
    <property type="molecule type" value="Genomic_DNA"/>
</dbReference>
<gene>
    <name evidence="1" type="ORF">LY56_02676</name>
</gene>
<accession>A0A2W7PTH4</accession>
<dbReference type="SUPFAM" id="SSF52096">
    <property type="entry name" value="ClpP/crotonase"/>
    <property type="match status" value="1"/>
</dbReference>
<reference evidence="1 2" key="1">
    <citation type="submission" date="2018-06" db="EMBL/GenBank/DDBJ databases">
        <title>Genomic Encyclopedia of Archaeal and Bacterial Type Strains, Phase II (KMG-II): from individual species to whole genera.</title>
        <authorList>
            <person name="Goeker M."/>
        </authorList>
    </citation>
    <scope>NUCLEOTIDE SEQUENCE [LARGE SCALE GENOMIC DNA]</scope>
    <source>
        <strain evidence="1 2">DSM 13087</strain>
    </source>
</reference>
<dbReference type="STRING" id="121821.GCA_001870675_00695"/>
<dbReference type="RefSeq" id="WP_170124774.1">
    <property type="nucleotide sequence ID" value="NZ_MEHT01000015.1"/>
</dbReference>
<comment type="caution">
    <text evidence="1">The sequence shown here is derived from an EMBL/GenBank/DDBJ whole genome shotgun (WGS) entry which is preliminary data.</text>
</comment>
<sequence>MIYHILKDYKGFATVEVEVVAASAATLIAMAGDKIIMRMDAWELVHDPPALV</sequence>
<keyword evidence="1" id="KW-0378">Hydrolase</keyword>
<keyword evidence="2" id="KW-1185">Reference proteome</keyword>
<dbReference type="GO" id="GO:0006508">
    <property type="term" value="P:proteolysis"/>
    <property type="evidence" value="ECO:0007669"/>
    <property type="project" value="UniProtKB-KW"/>
</dbReference>
<organism evidence="1 2">
    <name type="scientific">Roseinatronobacter thiooxidans</name>
    <dbReference type="NCBI Taxonomy" id="121821"/>
    <lineage>
        <taxon>Bacteria</taxon>
        <taxon>Pseudomonadati</taxon>
        <taxon>Pseudomonadota</taxon>
        <taxon>Alphaproteobacteria</taxon>
        <taxon>Rhodobacterales</taxon>
        <taxon>Paracoccaceae</taxon>
        <taxon>Roseinatronobacter</taxon>
    </lineage>
</organism>
<dbReference type="Gene3D" id="3.90.226.10">
    <property type="entry name" value="2-enoyl-CoA Hydratase, Chain A, domain 1"/>
    <property type="match status" value="1"/>
</dbReference>
<protein>
    <submittedName>
        <fullName evidence="1">ATP-dependent Clp protease protease subunit</fullName>
    </submittedName>
</protein>
<evidence type="ECO:0000313" key="2">
    <source>
        <dbReference type="Proteomes" id="UP000249364"/>
    </source>
</evidence>
<dbReference type="AlphaFoldDB" id="A0A2W7PTH4"/>